<name>A0AAC8YGG4_9ACTN</name>
<dbReference type="FunFam" id="3.40.50.300:FF:000854">
    <property type="entry name" value="Multidrug ABC transporter ATP-binding protein"/>
    <property type="match status" value="1"/>
</dbReference>
<dbReference type="PROSITE" id="PS50893">
    <property type="entry name" value="ABC_TRANSPORTER_2"/>
    <property type="match status" value="1"/>
</dbReference>
<dbReference type="GO" id="GO:0005524">
    <property type="term" value="F:ATP binding"/>
    <property type="evidence" value="ECO:0007669"/>
    <property type="project" value="UniProtKB-KW"/>
</dbReference>
<dbReference type="CDD" id="cd18548">
    <property type="entry name" value="ABC_6TM_Tm287_like"/>
    <property type="match status" value="1"/>
</dbReference>
<keyword evidence="5" id="KW-0547">Nucleotide-binding</keyword>
<dbReference type="EMBL" id="CP015970">
    <property type="protein sequence ID" value="AOZ47597.1"/>
    <property type="molecule type" value="Genomic_DNA"/>
</dbReference>
<dbReference type="Proteomes" id="UP000178666">
    <property type="component" value="Chromosome"/>
</dbReference>
<dbReference type="EMBL" id="CP014352">
    <property type="protein sequence ID" value="AMS06134.1"/>
    <property type="molecule type" value="Genomic_DNA"/>
</dbReference>
<keyword evidence="2" id="KW-0813">Transport</keyword>
<sequence>MLVKLVGRYIRPYRWQVLVILLLQIGAQVASLTLPTINADIINKGVVALDTGFVKSHSALMLAVAAGQAVCQVAAIYLAGMTAMGLGRDIRDTVFNRTIEFSSREVNRFGAPSLITRTTNDVQQVQMLVFFVLGIIIGAPITMIVGVVMALRADVGLSWIIVVAVVLLGGVIGVLMTRLGPLFRRQQSRIDDLNRVTREQITGVRVVRAFVREPYEAERFDTTNGNLRDIQVSVGRFMAAMFPLVMFIMNISQIGVFWFASSRIDSGELEVGALTSFTTYLIQILMSVMMAVMMIIFWPRATVCATRILEVLDTETSVTPPSHPVTETTETGTVAFHDVEFSYPGADEPVLSGIDFSMAKGTTTAIIGSTGAGKTTLVNLIPRLFDVTGGTVLVDGVDVRALDPHLLERAVGLVPQKPYLFTGTVASNLRDGDPGATDEDLWKALRIAQADDFVSEMPEGLDAPIVQGGTNVSGGQRQRLSIARALVKKADVYLFDDSFSALDVTTDARLRAALDESITDAAILMVAQRVSTIRNADQILVLDDGRLVGKGTHEELMETCPTYLEIVNSQLSAEEAAA</sequence>
<evidence type="ECO:0000256" key="2">
    <source>
        <dbReference type="ARBA" id="ARBA00022448"/>
    </source>
</evidence>
<keyword evidence="3" id="KW-1003">Cell membrane</keyword>
<dbReference type="SMART" id="SM00382">
    <property type="entry name" value="AAA"/>
    <property type="match status" value="1"/>
</dbReference>
<dbReference type="RefSeq" id="WP_062820053.1">
    <property type="nucleotide sequence ID" value="NZ_CP014352.1"/>
</dbReference>
<evidence type="ECO:0000313" key="15">
    <source>
        <dbReference type="Proteomes" id="UP000178666"/>
    </source>
</evidence>
<dbReference type="GO" id="GO:0015421">
    <property type="term" value="F:ABC-type oligopeptide transporter activity"/>
    <property type="evidence" value="ECO:0007669"/>
    <property type="project" value="TreeGrafter"/>
</dbReference>
<keyword evidence="4 9" id="KW-0812">Transmembrane</keyword>
<evidence type="ECO:0000313" key="13">
    <source>
        <dbReference type="EMBL" id="AOZ47597.1"/>
    </source>
</evidence>
<feature type="transmembrane region" description="Helical" evidence="9">
    <location>
        <begin position="237"/>
        <end position="260"/>
    </location>
</feature>
<dbReference type="Proteomes" id="UP000075221">
    <property type="component" value="Chromosome"/>
</dbReference>
<dbReference type="InterPro" id="IPR036640">
    <property type="entry name" value="ABC1_TM_sf"/>
</dbReference>
<dbReference type="Gene3D" id="1.20.1560.10">
    <property type="entry name" value="ABC transporter type 1, transmembrane domain"/>
    <property type="match status" value="1"/>
</dbReference>
<evidence type="ECO:0000313" key="14">
    <source>
        <dbReference type="Proteomes" id="UP000075221"/>
    </source>
</evidence>
<evidence type="ECO:0000313" key="12">
    <source>
        <dbReference type="EMBL" id="AMS06134.1"/>
    </source>
</evidence>
<feature type="transmembrane region" description="Helical" evidence="9">
    <location>
        <begin position="59"/>
        <end position="79"/>
    </location>
</feature>
<accession>A0AAC8YGG4</accession>
<feature type="transmembrane region" description="Helical" evidence="9">
    <location>
        <begin position="127"/>
        <end position="151"/>
    </location>
</feature>
<dbReference type="PANTHER" id="PTHR43394">
    <property type="entry name" value="ATP-DEPENDENT PERMEASE MDL1, MITOCHONDRIAL"/>
    <property type="match status" value="1"/>
</dbReference>
<dbReference type="SUPFAM" id="SSF52540">
    <property type="entry name" value="P-loop containing nucleoside triphosphate hydrolases"/>
    <property type="match status" value="1"/>
</dbReference>
<dbReference type="Pfam" id="PF00664">
    <property type="entry name" value="ABC_membrane"/>
    <property type="match status" value="1"/>
</dbReference>
<feature type="transmembrane region" description="Helical" evidence="9">
    <location>
        <begin position="157"/>
        <end position="179"/>
    </location>
</feature>
<dbReference type="Gene3D" id="3.40.50.300">
    <property type="entry name" value="P-loop containing nucleotide triphosphate hydrolases"/>
    <property type="match status" value="1"/>
</dbReference>
<dbReference type="InterPro" id="IPR011527">
    <property type="entry name" value="ABC1_TM_dom"/>
</dbReference>
<evidence type="ECO:0000259" key="10">
    <source>
        <dbReference type="PROSITE" id="PS50893"/>
    </source>
</evidence>
<dbReference type="InterPro" id="IPR039421">
    <property type="entry name" value="Type_1_exporter"/>
</dbReference>
<evidence type="ECO:0000256" key="7">
    <source>
        <dbReference type="ARBA" id="ARBA00022989"/>
    </source>
</evidence>
<feature type="domain" description="ABC transporter" evidence="10">
    <location>
        <begin position="334"/>
        <end position="569"/>
    </location>
</feature>
<evidence type="ECO:0000256" key="6">
    <source>
        <dbReference type="ARBA" id="ARBA00022840"/>
    </source>
</evidence>
<organism evidence="12 14">
    <name type="scientific">Acidipropionibacterium acidipropionici</name>
    <dbReference type="NCBI Taxonomy" id="1748"/>
    <lineage>
        <taxon>Bacteria</taxon>
        <taxon>Bacillati</taxon>
        <taxon>Actinomycetota</taxon>
        <taxon>Actinomycetes</taxon>
        <taxon>Propionibacteriales</taxon>
        <taxon>Propionibacteriaceae</taxon>
        <taxon>Acidipropionibacterium</taxon>
    </lineage>
</organism>
<dbReference type="AlphaFoldDB" id="A0AAC8YGG4"/>
<evidence type="ECO:0000256" key="4">
    <source>
        <dbReference type="ARBA" id="ARBA00022692"/>
    </source>
</evidence>
<dbReference type="PROSITE" id="PS50929">
    <property type="entry name" value="ABC_TM1F"/>
    <property type="match status" value="1"/>
</dbReference>
<dbReference type="Pfam" id="PF00005">
    <property type="entry name" value="ABC_tran"/>
    <property type="match status" value="1"/>
</dbReference>
<dbReference type="GO" id="GO:0016887">
    <property type="term" value="F:ATP hydrolysis activity"/>
    <property type="evidence" value="ECO:0007669"/>
    <property type="project" value="InterPro"/>
</dbReference>
<dbReference type="InterPro" id="IPR003439">
    <property type="entry name" value="ABC_transporter-like_ATP-bd"/>
</dbReference>
<dbReference type="PROSITE" id="PS00211">
    <property type="entry name" value="ABC_TRANSPORTER_1"/>
    <property type="match status" value="1"/>
</dbReference>
<dbReference type="PANTHER" id="PTHR43394:SF1">
    <property type="entry name" value="ATP-BINDING CASSETTE SUB-FAMILY B MEMBER 10, MITOCHONDRIAL"/>
    <property type="match status" value="1"/>
</dbReference>
<dbReference type="InterPro" id="IPR027417">
    <property type="entry name" value="P-loop_NTPase"/>
</dbReference>
<keyword evidence="6 12" id="KW-0067">ATP-binding</keyword>
<evidence type="ECO:0000256" key="1">
    <source>
        <dbReference type="ARBA" id="ARBA00004651"/>
    </source>
</evidence>
<evidence type="ECO:0000259" key="11">
    <source>
        <dbReference type="PROSITE" id="PS50929"/>
    </source>
</evidence>
<reference evidence="13 15" key="1">
    <citation type="journal article" date="2016" name="Plant Dis.">
        <title>Improved production of propionic acid using genome shuffling.</title>
        <authorList>
            <person name="Luna-Flores C.H."/>
            <person name="Palfreyman R.W."/>
            <person name="Kromer J.O."/>
            <person name="Nielsen L.K."/>
            <person name="Marcellin E."/>
        </authorList>
    </citation>
    <scope>NUCLEOTIDE SEQUENCE [LARGE SCALE GENOMIC DNA]</scope>
    <source>
        <strain evidence="13 15">F3E8</strain>
    </source>
</reference>
<proteinExistence type="predicted"/>
<keyword evidence="15" id="KW-1185">Reference proteome</keyword>
<evidence type="ECO:0000256" key="8">
    <source>
        <dbReference type="ARBA" id="ARBA00023136"/>
    </source>
</evidence>
<evidence type="ECO:0000256" key="3">
    <source>
        <dbReference type="ARBA" id="ARBA00022475"/>
    </source>
</evidence>
<feature type="domain" description="ABC transmembrane type-1" evidence="11">
    <location>
        <begin position="18"/>
        <end position="300"/>
    </location>
</feature>
<dbReference type="InterPro" id="IPR003593">
    <property type="entry name" value="AAA+_ATPase"/>
</dbReference>
<dbReference type="SUPFAM" id="SSF90123">
    <property type="entry name" value="ABC transporter transmembrane region"/>
    <property type="match status" value="1"/>
</dbReference>
<reference evidence="12 14" key="2">
    <citation type="submission" date="2016-02" db="EMBL/GenBank/DDBJ databases">
        <title>Complete Genome Sequence of Propionibacterium acidipropionici ATCC 55737.</title>
        <authorList>
            <person name="Luna Flores C.H."/>
            <person name="Nielsen L.K."/>
            <person name="Marcellin E."/>
        </authorList>
    </citation>
    <scope>NUCLEOTIDE SEQUENCE [LARGE SCALE GENOMIC DNA]</scope>
    <source>
        <strain evidence="12 14">ATCC 55737</strain>
    </source>
</reference>
<protein>
    <submittedName>
        <fullName evidence="12">Multidrug ABC transporter ATP-binding protein</fullName>
    </submittedName>
</protein>
<gene>
    <name evidence="13" type="ORF">A8L58_13955</name>
    <name evidence="12" type="ORF">AXH35_12505</name>
</gene>
<keyword evidence="7 9" id="KW-1133">Transmembrane helix</keyword>
<dbReference type="InterPro" id="IPR017871">
    <property type="entry name" value="ABC_transporter-like_CS"/>
</dbReference>
<feature type="transmembrane region" description="Helical" evidence="9">
    <location>
        <begin position="280"/>
        <end position="298"/>
    </location>
</feature>
<comment type="subcellular location">
    <subcellularLocation>
        <location evidence="1">Cell membrane</location>
        <topology evidence="1">Multi-pass membrane protein</topology>
    </subcellularLocation>
</comment>
<keyword evidence="8 9" id="KW-0472">Membrane</keyword>
<evidence type="ECO:0000256" key="5">
    <source>
        <dbReference type="ARBA" id="ARBA00022741"/>
    </source>
</evidence>
<evidence type="ECO:0000256" key="9">
    <source>
        <dbReference type="SAM" id="Phobius"/>
    </source>
</evidence>
<dbReference type="GO" id="GO:0005886">
    <property type="term" value="C:plasma membrane"/>
    <property type="evidence" value="ECO:0007669"/>
    <property type="project" value="UniProtKB-SubCell"/>
</dbReference>